<organism evidence="1 2">
    <name type="scientific">Hymenobacter taeanensis</name>
    <dbReference type="NCBI Taxonomy" id="2735321"/>
    <lineage>
        <taxon>Bacteria</taxon>
        <taxon>Pseudomonadati</taxon>
        <taxon>Bacteroidota</taxon>
        <taxon>Cytophagia</taxon>
        <taxon>Cytophagales</taxon>
        <taxon>Hymenobacteraceae</taxon>
        <taxon>Hymenobacter</taxon>
    </lineage>
</organism>
<dbReference type="AlphaFoldDB" id="A0A6M6BM14"/>
<gene>
    <name evidence="1" type="ORF">HMJ29_19735</name>
</gene>
<dbReference type="RefSeq" id="WP_171593104.1">
    <property type="nucleotide sequence ID" value="NZ_CP053538.1"/>
</dbReference>
<evidence type="ECO:0008006" key="3">
    <source>
        <dbReference type="Google" id="ProtNLM"/>
    </source>
</evidence>
<accession>A0A6M6BM14</accession>
<protein>
    <recommendedName>
        <fullName evidence="3">Lipoprotein</fullName>
    </recommendedName>
</protein>
<dbReference type="Proteomes" id="UP000501623">
    <property type="component" value="Chromosome"/>
</dbReference>
<dbReference type="PROSITE" id="PS51257">
    <property type="entry name" value="PROKAR_LIPOPROTEIN"/>
    <property type="match status" value="1"/>
</dbReference>
<dbReference type="EMBL" id="CP053538">
    <property type="protein sequence ID" value="QJX49017.1"/>
    <property type="molecule type" value="Genomic_DNA"/>
</dbReference>
<dbReference type="KEGG" id="hts:HMJ29_19735"/>
<keyword evidence="2" id="KW-1185">Reference proteome</keyword>
<reference evidence="1 2" key="1">
    <citation type="submission" date="2020-05" db="EMBL/GenBank/DDBJ databases">
        <title>Complete genome sequence of Hymenobacter sp. TS19 in Coasted Sand Dune.</title>
        <authorList>
            <person name="Lee J.-H."/>
            <person name="Jung J.-H."/>
            <person name="Jeong S."/>
            <person name="Zhao L."/>
            <person name="Kim M.-K."/>
            <person name="Seo H.-S."/>
            <person name="Lim S."/>
        </authorList>
    </citation>
    <scope>NUCLEOTIDE SEQUENCE [LARGE SCALE GENOMIC DNA]</scope>
    <source>
        <strain evidence="1 2">TS19</strain>
    </source>
</reference>
<evidence type="ECO:0000313" key="1">
    <source>
        <dbReference type="EMBL" id="QJX49017.1"/>
    </source>
</evidence>
<proteinExistence type="predicted"/>
<evidence type="ECO:0000313" key="2">
    <source>
        <dbReference type="Proteomes" id="UP000501623"/>
    </source>
</evidence>
<name>A0A6M6BM14_9BACT</name>
<sequence length="155" mass="17717">MKKYLLLLASSQVLLACNGRYSKDEVLPATVNSAFDQEFALNYRQQAFLPSTNQPELTVEATELSYAFCPRNARCLIPDYVWPTLTVTDAQGLTQQIKLPANQERTYTAGWIDTTSVRANGRRYLLYYLNWQVQPGNDAPQKKDITTRYRISKVN</sequence>